<proteinExistence type="inferred from homology"/>
<keyword evidence="6 9" id="KW-1133">Transmembrane helix</keyword>
<dbReference type="Proteomes" id="UP000237350">
    <property type="component" value="Unassembled WGS sequence"/>
</dbReference>
<comment type="caution">
    <text evidence="12">The sequence shown here is derived from an EMBL/GenBank/DDBJ whole genome shotgun (WGS) entry which is preliminary data.</text>
</comment>
<keyword evidence="4" id="KW-1003">Cell membrane</keyword>
<reference evidence="13" key="1">
    <citation type="submission" date="2015-12" db="EMBL/GenBank/DDBJ databases">
        <authorList>
            <person name="Lodha T.D."/>
            <person name="Chintalapati S."/>
            <person name="Chintalapati V.R."/>
            <person name="Sravanthi T."/>
        </authorList>
    </citation>
    <scope>NUCLEOTIDE SEQUENCE [LARGE SCALE GENOMIC DNA]</scope>
    <source>
        <strain evidence="13">JC133</strain>
    </source>
</reference>
<feature type="domain" description="MgtC/SapB/SrpB/YhiD N-terminal" evidence="10">
    <location>
        <begin position="1"/>
        <end position="111"/>
    </location>
</feature>
<evidence type="ECO:0000259" key="10">
    <source>
        <dbReference type="Pfam" id="PF02308"/>
    </source>
</evidence>
<name>A0A2S4JU47_9SPIO</name>
<accession>A0A2S4JU47</accession>
<evidence type="ECO:0000256" key="4">
    <source>
        <dbReference type="ARBA" id="ARBA00022475"/>
    </source>
</evidence>
<dbReference type="InterPro" id="IPR049177">
    <property type="entry name" value="MgtC_SapB_SrpB_YhiD_N"/>
</dbReference>
<dbReference type="Gene3D" id="3.30.70.260">
    <property type="match status" value="1"/>
</dbReference>
<dbReference type="Pfam" id="PF21770">
    <property type="entry name" value="MgtC_SapB_C"/>
    <property type="match status" value="1"/>
</dbReference>
<feature type="transmembrane region" description="Helical" evidence="9">
    <location>
        <begin position="20"/>
        <end position="36"/>
    </location>
</feature>
<dbReference type="Pfam" id="PF02308">
    <property type="entry name" value="MgtC"/>
    <property type="match status" value="1"/>
</dbReference>
<evidence type="ECO:0000313" key="12">
    <source>
        <dbReference type="EMBL" id="POR03049.1"/>
    </source>
</evidence>
<sequence>MLIGAERQWRNRTAGIRTNGLVATGAALFVLLSVMVEGDTSPTRIPAQIVSGIGFLGAGVIFKEGYSVSGLNTAATIWSAAAIGALAGFGFMAPAALGTVVIVVANTVLRFSTGIHGAGREEPFLEYQLSILCGVAEEPHIRSVLHAMMSAEAIPLRGISREESDQDGRIAITARVMMKRNEAAKLEQIISRIGLEESVQAIHWDAA</sequence>
<keyword evidence="7 9" id="KW-0472">Membrane</keyword>
<protein>
    <recommendedName>
        <fullName evidence="3">Protein MgtC</fullName>
    </recommendedName>
</protein>
<dbReference type="GO" id="GO:0005886">
    <property type="term" value="C:plasma membrane"/>
    <property type="evidence" value="ECO:0007669"/>
    <property type="project" value="UniProtKB-SubCell"/>
</dbReference>
<evidence type="ECO:0000256" key="3">
    <source>
        <dbReference type="ARBA" id="ARBA00013833"/>
    </source>
</evidence>
<feature type="transmembrane region" description="Helical" evidence="9">
    <location>
        <begin position="77"/>
        <end position="105"/>
    </location>
</feature>
<evidence type="ECO:0000256" key="1">
    <source>
        <dbReference type="ARBA" id="ARBA00004651"/>
    </source>
</evidence>
<dbReference type="InterPro" id="IPR048640">
    <property type="entry name" value="MgtC-like_C"/>
</dbReference>
<evidence type="ECO:0000259" key="11">
    <source>
        <dbReference type="Pfam" id="PF21770"/>
    </source>
</evidence>
<dbReference type="PANTHER" id="PTHR33778">
    <property type="entry name" value="PROTEIN MGTC"/>
    <property type="match status" value="1"/>
</dbReference>
<dbReference type="EMBL" id="LPWH01000055">
    <property type="protein sequence ID" value="POR03049.1"/>
    <property type="molecule type" value="Genomic_DNA"/>
</dbReference>
<organism evidence="12 13">
    <name type="scientific">Alkalispirochaeta sphaeroplastigenens</name>
    <dbReference type="NCBI Taxonomy" id="1187066"/>
    <lineage>
        <taxon>Bacteria</taxon>
        <taxon>Pseudomonadati</taxon>
        <taxon>Spirochaetota</taxon>
        <taxon>Spirochaetia</taxon>
        <taxon>Spirochaetales</taxon>
        <taxon>Spirochaetaceae</taxon>
        <taxon>Alkalispirochaeta</taxon>
    </lineage>
</organism>
<dbReference type="PRINTS" id="PR01837">
    <property type="entry name" value="MGTCSAPBPROT"/>
</dbReference>
<dbReference type="AlphaFoldDB" id="A0A2S4JU47"/>
<comment type="subcellular location">
    <subcellularLocation>
        <location evidence="1">Cell membrane</location>
        <topology evidence="1">Multi-pass membrane protein</topology>
    </subcellularLocation>
</comment>
<evidence type="ECO:0000256" key="5">
    <source>
        <dbReference type="ARBA" id="ARBA00022692"/>
    </source>
</evidence>
<comment type="similarity">
    <text evidence="2">Belongs to the MgtC/SapB family.</text>
</comment>
<evidence type="ECO:0000256" key="7">
    <source>
        <dbReference type="ARBA" id="ARBA00023136"/>
    </source>
</evidence>
<evidence type="ECO:0000256" key="6">
    <source>
        <dbReference type="ARBA" id="ARBA00022989"/>
    </source>
</evidence>
<feature type="domain" description="MgtC-like C-terminal" evidence="11">
    <location>
        <begin position="127"/>
        <end position="204"/>
    </location>
</feature>
<keyword evidence="13" id="KW-1185">Reference proteome</keyword>
<gene>
    <name evidence="12" type="ORF">AU468_05685</name>
</gene>
<evidence type="ECO:0000313" key="13">
    <source>
        <dbReference type="Proteomes" id="UP000237350"/>
    </source>
</evidence>
<keyword evidence="5 9" id="KW-0812">Transmembrane</keyword>
<dbReference type="InterPro" id="IPR003416">
    <property type="entry name" value="MgtC/SapB/SrpB/YhiD_fam"/>
</dbReference>
<dbReference type="PANTHER" id="PTHR33778:SF3">
    <property type="entry name" value="PROTEIN MGTC"/>
    <property type="match status" value="1"/>
</dbReference>
<evidence type="ECO:0000256" key="8">
    <source>
        <dbReference type="ARBA" id="ARBA00025369"/>
    </source>
</evidence>
<comment type="function">
    <text evidence="8">Virulence factor required for growth in low Mg(2+) medium and for intramacrophage survival. May be involved in regulating membrane potential by activating Na(+)/K(+)-ATPase.</text>
</comment>
<evidence type="ECO:0000256" key="2">
    <source>
        <dbReference type="ARBA" id="ARBA00009298"/>
    </source>
</evidence>
<evidence type="ECO:0000256" key="9">
    <source>
        <dbReference type="SAM" id="Phobius"/>
    </source>
</evidence>